<feature type="transmembrane region" description="Helical" evidence="6">
    <location>
        <begin position="108"/>
        <end position="136"/>
    </location>
</feature>
<keyword evidence="4 6" id="KW-0472">Membrane</keyword>
<comment type="subcellular location">
    <subcellularLocation>
        <location evidence="6">Cell membrane</location>
        <topology evidence="6">Multi-pass membrane protein</topology>
    </subcellularLocation>
    <subcellularLocation>
        <location evidence="1">Membrane</location>
        <topology evidence="1">Multi-pass membrane protein</topology>
    </subcellularLocation>
</comment>
<evidence type="ECO:0000256" key="4">
    <source>
        <dbReference type="ARBA" id="ARBA00023136"/>
    </source>
</evidence>
<dbReference type="InterPro" id="IPR013525">
    <property type="entry name" value="ABC2_TM"/>
</dbReference>
<feature type="transmembrane region" description="Helical" evidence="6">
    <location>
        <begin position="245"/>
        <end position="263"/>
    </location>
</feature>
<feature type="transmembrane region" description="Helical" evidence="6">
    <location>
        <begin position="148"/>
        <end position="170"/>
    </location>
</feature>
<dbReference type="EMBL" id="JAJVCN010000003">
    <property type="protein sequence ID" value="MCE7009008.1"/>
    <property type="molecule type" value="Genomic_DNA"/>
</dbReference>
<evidence type="ECO:0000313" key="8">
    <source>
        <dbReference type="EMBL" id="MCE7009008.1"/>
    </source>
</evidence>
<dbReference type="PROSITE" id="PS51012">
    <property type="entry name" value="ABC_TM2"/>
    <property type="match status" value="1"/>
</dbReference>
<feature type="transmembrane region" description="Helical" evidence="6">
    <location>
        <begin position="31"/>
        <end position="53"/>
    </location>
</feature>
<keyword evidence="2 6" id="KW-0812">Transmembrane</keyword>
<dbReference type="PIRSF" id="PIRSF006648">
    <property type="entry name" value="DrrB"/>
    <property type="match status" value="1"/>
</dbReference>
<dbReference type="PANTHER" id="PTHR43229:SF6">
    <property type="entry name" value="ABC-TYPE MULTIDRUG TRANSPORT SYSTEM, PERMEASE COMPONENT"/>
    <property type="match status" value="1"/>
</dbReference>
<protein>
    <recommendedName>
        <fullName evidence="6">Transport permease protein</fullName>
    </recommendedName>
</protein>
<evidence type="ECO:0000256" key="6">
    <source>
        <dbReference type="RuleBase" id="RU361157"/>
    </source>
</evidence>
<evidence type="ECO:0000256" key="2">
    <source>
        <dbReference type="ARBA" id="ARBA00022692"/>
    </source>
</evidence>
<evidence type="ECO:0000259" key="7">
    <source>
        <dbReference type="PROSITE" id="PS51012"/>
    </source>
</evidence>
<sequence>MTTLTLPSPISIGLARGLTELKLFFRTKEQAIFTFAFPAGILAVLGSVFSQVYEDTGVSSSQVLTASMVGAGIIATSFVNLSVSVALDREDGTLMRLRGTPMPAVSYFLGKIILVFVASLAETVLVLVVGVGLFGLDLPTDPAKWLTFAWVFVLAVVSCSLIGIFTASLAKSASSASAVANLPYVGLQFISGVYMNPITWLPAGMVTVASFFPVKWAAQGFRSVFLPDSMTKYEMAGSWELGKTALVLGAWCVVGLVLCLMTFRWSDKRA</sequence>
<feature type="domain" description="ABC transmembrane type-2" evidence="7">
    <location>
        <begin position="29"/>
        <end position="266"/>
    </location>
</feature>
<keyword evidence="5" id="KW-0046">Antibiotic resistance</keyword>
<dbReference type="InterPro" id="IPR000412">
    <property type="entry name" value="ABC_2_transport"/>
</dbReference>
<evidence type="ECO:0000313" key="9">
    <source>
        <dbReference type="Proteomes" id="UP001521150"/>
    </source>
</evidence>
<evidence type="ECO:0000256" key="5">
    <source>
        <dbReference type="ARBA" id="ARBA00023251"/>
    </source>
</evidence>
<organism evidence="8 9">
    <name type="scientific">Kibdelosporangium philippinense</name>
    <dbReference type="NCBI Taxonomy" id="211113"/>
    <lineage>
        <taxon>Bacteria</taxon>
        <taxon>Bacillati</taxon>
        <taxon>Actinomycetota</taxon>
        <taxon>Actinomycetes</taxon>
        <taxon>Pseudonocardiales</taxon>
        <taxon>Pseudonocardiaceae</taxon>
        <taxon>Kibdelosporangium</taxon>
    </lineage>
</organism>
<reference evidence="8 9" key="1">
    <citation type="submission" date="2021-12" db="EMBL/GenBank/DDBJ databases">
        <title>Genome sequence of Kibdelosporangium philippinense ATCC 49844.</title>
        <authorList>
            <person name="Fedorov E.A."/>
            <person name="Omeragic M."/>
            <person name="Shalygina K.F."/>
            <person name="Maclea K.S."/>
        </authorList>
    </citation>
    <scope>NUCLEOTIDE SEQUENCE [LARGE SCALE GENOMIC DNA]</scope>
    <source>
        <strain evidence="8 9">ATCC 49844</strain>
    </source>
</reference>
<keyword evidence="9" id="KW-1185">Reference proteome</keyword>
<comment type="similarity">
    <text evidence="6">Belongs to the ABC-2 integral membrane protein family.</text>
</comment>
<keyword evidence="6" id="KW-1003">Cell membrane</keyword>
<accession>A0ABS8ZMJ0</accession>
<name>A0ABS8ZMJ0_9PSEU</name>
<dbReference type="Pfam" id="PF01061">
    <property type="entry name" value="ABC2_membrane"/>
    <property type="match status" value="1"/>
</dbReference>
<dbReference type="Proteomes" id="UP001521150">
    <property type="component" value="Unassembled WGS sequence"/>
</dbReference>
<keyword evidence="3 6" id="KW-1133">Transmembrane helix</keyword>
<feature type="transmembrane region" description="Helical" evidence="6">
    <location>
        <begin position="182"/>
        <end position="203"/>
    </location>
</feature>
<dbReference type="PANTHER" id="PTHR43229">
    <property type="entry name" value="NODULATION PROTEIN J"/>
    <property type="match status" value="1"/>
</dbReference>
<dbReference type="RefSeq" id="WP_233730453.1">
    <property type="nucleotide sequence ID" value="NZ_JAJVCN010000003.1"/>
</dbReference>
<feature type="transmembrane region" description="Helical" evidence="6">
    <location>
        <begin position="65"/>
        <end position="87"/>
    </location>
</feature>
<gene>
    <name evidence="8" type="ORF">LWC34_40275</name>
</gene>
<evidence type="ECO:0000256" key="1">
    <source>
        <dbReference type="ARBA" id="ARBA00004141"/>
    </source>
</evidence>
<keyword evidence="6" id="KW-0813">Transport</keyword>
<dbReference type="InterPro" id="IPR051784">
    <property type="entry name" value="Nod_factor_ABC_transporter"/>
</dbReference>
<evidence type="ECO:0000256" key="3">
    <source>
        <dbReference type="ARBA" id="ARBA00022989"/>
    </source>
</evidence>
<comment type="caution">
    <text evidence="8">The sequence shown here is derived from an EMBL/GenBank/DDBJ whole genome shotgun (WGS) entry which is preliminary data.</text>
</comment>
<proteinExistence type="inferred from homology"/>
<dbReference type="InterPro" id="IPR047817">
    <property type="entry name" value="ABC2_TM_bact-type"/>
</dbReference>